<sequence>MPNDQDIHAPDPPDPVPDDQDIRAPTRLLLEDRGNSPFPFSLEYECRPGPVIDVEALVELAVLPSMQCSMQFILALKKASLNEELASNAIEKIWNPPSHADPIDDPGMRFSISTYLALENTSQLAYSHVCQAARTTFSGSPGANDILTFHSVEKLIASYTGVVSVEHDMCHNTCIAFTSPFSQLEACPICNTSRWKEERLQGTHRRSKIAAQTFTMILISLQLQALYQNKDSANDMDYLHTRTMEVLQGLQETGNIPVIDDIVMGWDYLGAVLDGDIKQQDIILMVSLDGAQLYDSKESDCWMYIWIVVNLPPDKRYCKLHV</sequence>
<evidence type="ECO:0000313" key="3">
    <source>
        <dbReference type="Proteomes" id="UP000054018"/>
    </source>
</evidence>
<dbReference type="OrthoDB" id="3261594at2759"/>
<accession>A0A0C9YR33</accession>
<name>A0A0C9YR33_9AGAM</name>
<keyword evidence="3" id="KW-1185">Reference proteome</keyword>
<feature type="compositionally biased region" description="Basic and acidic residues" evidence="1">
    <location>
        <begin position="1"/>
        <end position="11"/>
    </location>
</feature>
<proteinExistence type="predicted"/>
<reference evidence="2 3" key="1">
    <citation type="submission" date="2014-04" db="EMBL/GenBank/DDBJ databases">
        <authorList>
            <consortium name="DOE Joint Genome Institute"/>
            <person name="Kuo A."/>
            <person name="Kohler A."/>
            <person name="Costa M.D."/>
            <person name="Nagy L.G."/>
            <person name="Floudas D."/>
            <person name="Copeland A."/>
            <person name="Barry K.W."/>
            <person name="Cichocki N."/>
            <person name="Veneault-Fourrey C."/>
            <person name="LaButti K."/>
            <person name="Lindquist E.A."/>
            <person name="Lipzen A."/>
            <person name="Lundell T."/>
            <person name="Morin E."/>
            <person name="Murat C."/>
            <person name="Sun H."/>
            <person name="Tunlid A."/>
            <person name="Henrissat B."/>
            <person name="Grigoriev I.V."/>
            <person name="Hibbett D.S."/>
            <person name="Martin F."/>
            <person name="Nordberg H.P."/>
            <person name="Cantor M.N."/>
            <person name="Hua S.X."/>
        </authorList>
    </citation>
    <scope>NUCLEOTIDE SEQUENCE [LARGE SCALE GENOMIC DNA]</scope>
    <source>
        <strain evidence="2 3">441</strain>
    </source>
</reference>
<gene>
    <name evidence="2" type="ORF">PISMIDRAFT_13953</name>
</gene>
<organism evidence="2 3">
    <name type="scientific">Pisolithus microcarpus 441</name>
    <dbReference type="NCBI Taxonomy" id="765257"/>
    <lineage>
        <taxon>Eukaryota</taxon>
        <taxon>Fungi</taxon>
        <taxon>Dikarya</taxon>
        <taxon>Basidiomycota</taxon>
        <taxon>Agaricomycotina</taxon>
        <taxon>Agaricomycetes</taxon>
        <taxon>Agaricomycetidae</taxon>
        <taxon>Boletales</taxon>
        <taxon>Sclerodermatineae</taxon>
        <taxon>Pisolithaceae</taxon>
        <taxon>Pisolithus</taxon>
    </lineage>
</organism>
<dbReference type="Proteomes" id="UP000054018">
    <property type="component" value="Unassembled WGS sequence"/>
</dbReference>
<protein>
    <submittedName>
        <fullName evidence="2">Unplaced genomic scaffold scaffold_108, whole genome shotgun sequence</fullName>
    </submittedName>
</protein>
<evidence type="ECO:0000256" key="1">
    <source>
        <dbReference type="SAM" id="MobiDB-lite"/>
    </source>
</evidence>
<dbReference type="EMBL" id="KN833792">
    <property type="protein sequence ID" value="KIK19061.1"/>
    <property type="molecule type" value="Genomic_DNA"/>
</dbReference>
<evidence type="ECO:0000313" key="2">
    <source>
        <dbReference type="EMBL" id="KIK19061.1"/>
    </source>
</evidence>
<dbReference type="AlphaFoldDB" id="A0A0C9YR33"/>
<feature type="region of interest" description="Disordered" evidence="1">
    <location>
        <begin position="1"/>
        <end position="21"/>
    </location>
</feature>
<dbReference type="STRING" id="765257.A0A0C9YR33"/>
<reference evidence="3" key="2">
    <citation type="submission" date="2015-01" db="EMBL/GenBank/DDBJ databases">
        <title>Evolutionary Origins and Diversification of the Mycorrhizal Mutualists.</title>
        <authorList>
            <consortium name="DOE Joint Genome Institute"/>
            <consortium name="Mycorrhizal Genomics Consortium"/>
            <person name="Kohler A."/>
            <person name="Kuo A."/>
            <person name="Nagy L.G."/>
            <person name="Floudas D."/>
            <person name="Copeland A."/>
            <person name="Barry K.W."/>
            <person name="Cichocki N."/>
            <person name="Veneault-Fourrey C."/>
            <person name="LaButti K."/>
            <person name="Lindquist E.A."/>
            <person name="Lipzen A."/>
            <person name="Lundell T."/>
            <person name="Morin E."/>
            <person name="Murat C."/>
            <person name="Riley R."/>
            <person name="Ohm R."/>
            <person name="Sun H."/>
            <person name="Tunlid A."/>
            <person name="Henrissat B."/>
            <person name="Grigoriev I.V."/>
            <person name="Hibbett D.S."/>
            <person name="Martin F."/>
        </authorList>
    </citation>
    <scope>NUCLEOTIDE SEQUENCE [LARGE SCALE GENOMIC DNA]</scope>
    <source>
        <strain evidence="3">441</strain>
    </source>
</reference>
<dbReference type="HOGENOM" id="CLU_007337_1_0_1"/>